<proteinExistence type="predicted"/>
<dbReference type="EMBL" id="PJQY01000622">
    <property type="protein sequence ID" value="PQQ09413.1"/>
    <property type="molecule type" value="Genomic_DNA"/>
</dbReference>
<comment type="caution">
    <text evidence="2">The sequence shown here is derived from an EMBL/GenBank/DDBJ whole genome shotgun (WGS) entry which is preliminary data.</text>
</comment>
<sequence>MEEDEDRILLDSLGVTSANPEDIERDILSGAQNNGNASEVGGSTEEEPLERSVSIDPLAASQAKLYNKLRAVEFEIDAVASTVEPEQAGNEGGARDGDDDGMEPGDKEDLDQASATGLKLQHALATDRLRSLKETKAKLEKELSDLDKQRPSKGKQRDKVLSDIVKEKPAPKRKLKQVKKSGKNLEKRLKTVSFDEDDDFDAVLDAASAGFVETERDELVRKGILTPFHKLNGFERRLQELGPSQRRNVPAEEDRSNDFASASVARAVQSISEAAQARPSTKLLDPEALPKLNPPTYPFKRLKKPLKIPQTLENDTHKNKSSRLRRKRPLPDQRWRKLSNLEEKYVPENEDTPSCEEENQEDVGDVDDNEYTYVTLEGG</sequence>
<feature type="region of interest" description="Disordered" evidence="1">
    <location>
        <begin position="1"/>
        <end position="53"/>
    </location>
</feature>
<keyword evidence="3" id="KW-1185">Reference proteome</keyword>
<feature type="region of interest" description="Disordered" evidence="1">
    <location>
        <begin position="79"/>
        <end position="119"/>
    </location>
</feature>
<dbReference type="OrthoDB" id="413460at2759"/>
<accession>A0A314YRN9</accession>
<feature type="compositionally biased region" description="Basic and acidic residues" evidence="1">
    <location>
        <begin position="140"/>
        <end position="170"/>
    </location>
</feature>
<dbReference type="STRING" id="2094558.A0A314YRN9"/>
<evidence type="ECO:0000256" key="1">
    <source>
        <dbReference type="SAM" id="MobiDB-lite"/>
    </source>
</evidence>
<feature type="compositionally biased region" description="Acidic residues" evidence="1">
    <location>
        <begin position="348"/>
        <end position="370"/>
    </location>
</feature>
<feature type="compositionally biased region" description="Basic residues" evidence="1">
    <location>
        <begin position="319"/>
        <end position="328"/>
    </location>
</feature>
<evidence type="ECO:0000313" key="3">
    <source>
        <dbReference type="Proteomes" id="UP000250321"/>
    </source>
</evidence>
<organism evidence="2 3">
    <name type="scientific">Prunus yedoensis var. nudiflora</name>
    <dbReference type="NCBI Taxonomy" id="2094558"/>
    <lineage>
        <taxon>Eukaryota</taxon>
        <taxon>Viridiplantae</taxon>
        <taxon>Streptophyta</taxon>
        <taxon>Embryophyta</taxon>
        <taxon>Tracheophyta</taxon>
        <taxon>Spermatophyta</taxon>
        <taxon>Magnoliopsida</taxon>
        <taxon>eudicotyledons</taxon>
        <taxon>Gunneridae</taxon>
        <taxon>Pentapetalae</taxon>
        <taxon>rosids</taxon>
        <taxon>fabids</taxon>
        <taxon>Rosales</taxon>
        <taxon>Rosaceae</taxon>
        <taxon>Amygdaloideae</taxon>
        <taxon>Amygdaleae</taxon>
        <taxon>Prunus</taxon>
    </lineage>
</organism>
<evidence type="ECO:0000313" key="2">
    <source>
        <dbReference type="EMBL" id="PQQ09413.1"/>
    </source>
</evidence>
<reference evidence="2 3" key="1">
    <citation type="submission" date="2018-02" db="EMBL/GenBank/DDBJ databases">
        <title>Draft genome of wild Prunus yedoensis var. nudiflora.</title>
        <authorList>
            <person name="Baek S."/>
            <person name="Kim J.-H."/>
            <person name="Choi K."/>
            <person name="Kim G.-B."/>
            <person name="Cho A."/>
            <person name="Jang H."/>
            <person name="Shin C.-H."/>
            <person name="Yu H.-J."/>
            <person name="Mun J.-H."/>
        </authorList>
    </citation>
    <scope>NUCLEOTIDE SEQUENCE [LARGE SCALE GENOMIC DNA]</scope>
    <source>
        <strain evidence="3">cv. Jeju island</strain>
        <tissue evidence="2">Leaf</tissue>
    </source>
</reference>
<dbReference type="Proteomes" id="UP000250321">
    <property type="component" value="Unassembled WGS sequence"/>
</dbReference>
<name>A0A314YRN9_PRUYE</name>
<protein>
    <submittedName>
        <fullName evidence="2">Protein CHROMATIN REMODELING 8</fullName>
    </submittedName>
</protein>
<feature type="compositionally biased region" description="Basic and acidic residues" evidence="1">
    <location>
        <begin position="329"/>
        <end position="347"/>
    </location>
</feature>
<feature type="compositionally biased region" description="Acidic residues" evidence="1">
    <location>
        <begin position="97"/>
        <end position="111"/>
    </location>
</feature>
<feature type="region of interest" description="Disordered" evidence="1">
    <location>
        <begin position="239"/>
        <end position="379"/>
    </location>
</feature>
<dbReference type="AlphaFoldDB" id="A0A314YRN9"/>
<feature type="compositionally biased region" description="Basic residues" evidence="1">
    <location>
        <begin position="171"/>
        <end position="182"/>
    </location>
</feature>
<gene>
    <name evidence="2" type="ORF">Pyn_04378</name>
</gene>
<feature type="region of interest" description="Disordered" evidence="1">
    <location>
        <begin position="140"/>
        <end position="182"/>
    </location>
</feature>